<dbReference type="OrthoDB" id="3187054at2759"/>
<feature type="compositionally biased region" description="Low complexity" evidence="1">
    <location>
        <begin position="107"/>
        <end position="132"/>
    </location>
</feature>
<keyword evidence="3" id="KW-1185">Reference proteome</keyword>
<gene>
    <name evidence="2" type="ORF">OBBRIDRAFT_248509</name>
</gene>
<proteinExistence type="predicted"/>
<feature type="region of interest" description="Disordered" evidence="1">
    <location>
        <begin position="1"/>
        <end position="35"/>
    </location>
</feature>
<reference evidence="2 3" key="1">
    <citation type="submission" date="2016-07" db="EMBL/GenBank/DDBJ databases">
        <title>Draft genome of the white-rot fungus Obba rivulosa 3A-2.</title>
        <authorList>
            <consortium name="DOE Joint Genome Institute"/>
            <person name="Miettinen O."/>
            <person name="Riley R."/>
            <person name="Acob R."/>
            <person name="Barry K."/>
            <person name="Cullen D."/>
            <person name="De Vries R."/>
            <person name="Hainaut M."/>
            <person name="Hatakka A."/>
            <person name="Henrissat B."/>
            <person name="Hilden K."/>
            <person name="Kuo R."/>
            <person name="Labutti K."/>
            <person name="Lipzen A."/>
            <person name="Makela M.R."/>
            <person name="Sandor L."/>
            <person name="Spatafora J.W."/>
            <person name="Grigoriev I.V."/>
            <person name="Hibbett D.S."/>
        </authorList>
    </citation>
    <scope>NUCLEOTIDE SEQUENCE [LARGE SCALE GENOMIC DNA]</scope>
    <source>
        <strain evidence="2 3">3A-2</strain>
    </source>
</reference>
<organism evidence="2 3">
    <name type="scientific">Obba rivulosa</name>
    <dbReference type="NCBI Taxonomy" id="1052685"/>
    <lineage>
        <taxon>Eukaryota</taxon>
        <taxon>Fungi</taxon>
        <taxon>Dikarya</taxon>
        <taxon>Basidiomycota</taxon>
        <taxon>Agaricomycotina</taxon>
        <taxon>Agaricomycetes</taxon>
        <taxon>Polyporales</taxon>
        <taxon>Gelatoporiaceae</taxon>
        <taxon>Obba</taxon>
    </lineage>
</organism>
<feature type="compositionally biased region" description="Basic residues" evidence="1">
    <location>
        <begin position="133"/>
        <end position="142"/>
    </location>
</feature>
<feature type="region of interest" description="Disordered" evidence="1">
    <location>
        <begin position="227"/>
        <end position="312"/>
    </location>
</feature>
<sequence length="347" mass="36330">MPPSYSPCPRPILKRPSASPVVPSPASPLLSPADGPAALLAIDPSILQTQPLVHFAPNPALARTHSAAQYDRSPIVVMPNRCALPERGCPGRTYVVGDEPESGAPLRTVPGPVSPSPSCRRGRSGRSPTRARSPGRGRHMHPRAVPGSIAMQYRIDEQYGEEYTADADATPHVSPTLAPMPLLVPDLSSSDESDGFASPPAPAPGTLTAGLEKALELETSLAALALHSSGSSSAQTRTTSPRRTSFLPHPHLHQQPSSARTRAASRSPPRPWAPASPVAYAPATPSSLSASPPQTHIATSNYGREPQKRARRTTQCASAAGTSTRYKAYLERSALAGIDDGGCLGGF</sequence>
<feature type="compositionally biased region" description="Low complexity" evidence="1">
    <location>
        <begin position="275"/>
        <end position="293"/>
    </location>
</feature>
<dbReference type="EMBL" id="KV722536">
    <property type="protein sequence ID" value="OCH86267.1"/>
    <property type="molecule type" value="Genomic_DNA"/>
</dbReference>
<name>A0A8E2AQJ9_9APHY</name>
<evidence type="ECO:0000313" key="2">
    <source>
        <dbReference type="EMBL" id="OCH86267.1"/>
    </source>
</evidence>
<dbReference type="AlphaFoldDB" id="A0A8E2AQJ9"/>
<accession>A0A8E2AQJ9</accession>
<dbReference type="Proteomes" id="UP000250043">
    <property type="component" value="Unassembled WGS sequence"/>
</dbReference>
<feature type="region of interest" description="Disordered" evidence="1">
    <location>
        <begin position="170"/>
        <end position="207"/>
    </location>
</feature>
<evidence type="ECO:0000313" key="3">
    <source>
        <dbReference type="Proteomes" id="UP000250043"/>
    </source>
</evidence>
<feature type="compositionally biased region" description="Pro residues" evidence="1">
    <location>
        <begin position="1"/>
        <end position="10"/>
    </location>
</feature>
<feature type="region of interest" description="Disordered" evidence="1">
    <location>
        <begin position="93"/>
        <end position="148"/>
    </location>
</feature>
<feature type="compositionally biased region" description="Low complexity" evidence="1">
    <location>
        <begin position="256"/>
        <end position="267"/>
    </location>
</feature>
<evidence type="ECO:0000256" key="1">
    <source>
        <dbReference type="SAM" id="MobiDB-lite"/>
    </source>
</evidence>
<protein>
    <submittedName>
        <fullName evidence="2">Uncharacterized protein</fullName>
    </submittedName>
</protein>